<evidence type="ECO:0000313" key="2">
    <source>
        <dbReference type="Proteomes" id="UP000321306"/>
    </source>
</evidence>
<dbReference type="PANTHER" id="PTHR43798">
    <property type="entry name" value="MONOACYLGLYCEROL LIPASE"/>
    <property type="match status" value="1"/>
</dbReference>
<accession>A0A511N0H6</accession>
<dbReference type="InterPro" id="IPR029058">
    <property type="entry name" value="AB_hydrolase_fold"/>
</dbReference>
<evidence type="ECO:0000313" key="1">
    <source>
        <dbReference type="EMBL" id="GEM46353.1"/>
    </source>
</evidence>
<name>A0A511N0H6_DEIC1</name>
<organism evidence="1 2">
    <name type="scientific">Deinococcus cellulosilyticus (strain DSM 18568 / NBRC 106333 / KACC 11606 / 5516J-15)</name>
    <dbReference type="NCBI Taxonomy" id="1223518"/>
    <lineage>
        <taxon>Bacteria</taxon>
        <taxon>Thermotogati</taxon>
        <taxon>Deinococcota</taxon>
        <taxon>Deinococci</taxon>
        <taxon>Deinococcales</taxon>
        <taxon>Deinococcaceae</taxon>
        <taxon>Deinococcus</taxon>
    </lineage>
</organism>
<dbReference type="AlphaFoldDB" id="A0A511N0H6"/>
<keyword evidence="2" id="KW-1185">Reference proteome</keyword>
<comment type="caution">
    <text evidence="1">The sequence shown here is derived from an EMBL/GenBank/DDBJ whole genome shotgun (WGS) entry which is preliminary data.</text>
</comment>
<dbReference type="Gene3D" id="3.40.50.1820">
    <property type="entry name" value="alpha/beta hydrolase"/>
    <property type="match status" value="1"/>
</dbReference>
<dbReference type="SUPFAM" id="SSF53474">
    <property type="entry name" value="alpha/beta-Hydrolases"/>
    <property type="match status" value="1"/>
</dbReference>
<sequence length="254" mass="28927">MLLWQSENMPSQLNEFFTPAGIHVLSTPSSDLIPVVFLGGICWTAETARNELLRYRPHQAIAFSYRGHGQSAFREGLGIHELKKDLLEVVETMALQKFCLVAYSFSVPVAILFSRAHSDLLKMLVLMDYPAESRERPLSWVSEVQAALPTMDIRTIEGLQQDITQQEFWKDLQGLPFPVLLLHGTQEDSRIAPVHLQKYHQHVDRLLVEKMEGSGHNLWQPDPEAPSRKVLQHLHNIMRPEQSGEFSVPFPDDA</sequence>
<dbReference type="Proteomes" id="UP000321306">
    <property type="component" value="Unassembled WGS sequence"/>
</dbReference>
<gene>
    <name evidence="1" type="ORF">DC3_19880</name>
</gene>
<proteinExistence type="predicted"/>
<reference evidence="1 2" key="1">
    <citation type="submission" date="2019-07" db="EMBL/GenBank/DDBJ databases">
        <title>Whole genome shotgun sequence of Deinococcus cellulosilyticus NBRC 106333.</title>
        <authorList>
            <person name="Hosoyama A."/>
            <person name="Uohara A."/>
            <person name="Ohji S."/>
            <person name="Ichikawa N."/>
        </authorList>
    </citation>
    <scope>NUCLEOTIDE SEQUENCE [LARGE SCALE GENOMIC DNA]</scope>
    <source>
        <strain evidence="1 2">NBRC 106333</strain>
    </source>
</reference>
<dbReference type="EMBL" id="BJXB01000007">
    <property type="protein sequence ID" value="GEM46353.1"/>
    <property type="molecule type" value="Genomic_DNA"/>
</dbReference>
<protein>
    <submittedName>
        <fullName evidence="1">Uncharacterized protein</fullName>
    </submittedName>
</protein>
<dbReference type="InterPro" id="IPR050266">
    <property type="entry name" value="AB_hydrolase_sf"/>
</dbReference>